<dbReference type="KEGG" id="mpsc:MPSYJ_16550"/>
<dbReference type="RefSeq" id="WP_163721521.1">
    <property type="nucleotide sequence ID" value="NZ_AP022574.1"/>
</dbReference>
<proteinExistence type="predicted"/>
<dbReference type="AlphaFoldDB" id="A0A7I7M7M8"/>
<dbReference type="EMBL" id="AP022574">
    <property type="protein sequence ID" value="BBX68194.1"/>
    <property type="molecule type" value="Genomic_DNA"/>
</dbReference>
<evidence type="ECO:0008006" key="6">
    <source>
        <dbReference type="Google" id="ProtNLM"/>
    </source>
</evidence>
<gene>
    <name evidence="4" type="ORF">MPSYJ_16550</name>
</gene>
<evidence type="ECO:0000256" key="3">
    <source>
        <dbReference type="SAM" id="SignalP"/>
    </source>
</evidence>
<name>A0A7I7M7M8_9MYCO</name>
<feature type="compositionally biased region" description="Low complexity" evidence="2">
    <location>
        <begin position="30"/>
        <end position="55"/>
    </location>
</feature>
<organism evidence="4 5">
    <name type="scientific">Mycolicibacterium psychrotolerans</name>
    <dbReference type="NCBI Taxonomy" id="216929"/>
    <lineage>
        <taxon>Bacteria</taxon>
        <taxon>Bacillati</taxon>
        <taxon>Actinomycetota</taxon>
        <taxon>Actinomycetes</taxon>
        <taxon>Mycobacteriales</taxon>
        <taxon>Mycobacteriaceae</taxon>
        <taxon>Mycolicibacterium</taxon>
    </lineage>
</organism>
<keyword evidence="5" id="KW-1185">Reference proteome</keyword>
<dbReference type="Gene3D" id="3.40.1000.10">
    <property type="entry name" value="Mog1/PsbP, alpha/beta/alpha sandwich"/>
    <property type="match status" value="1"/>
</dbReference>
<feature type="signal peptide" evidence="3">
    <location>
        <begin position="1"/>
        <end position="21"/>
    </location>
</feature>
<evidence type="ECO:0000313" key="5">
    <source>
        <dbReference type="Proteomes" id="UP000466514"/>
    </source>
</evidence>
<evidence type="ECO:0000256" key="1">
    <source>
        <dbReference type="ARBA" id="ARBA00022729"/>
    </source>
</evidence>
<feature type="chain" id="PRO_5029580196" description="Lipoprotein LpqN" evidence="3">
    <location>
        <begin position="22"/>
        <end position="228"/>
    </location>
</feature>
<reference evidence="4 5" key="1">
    <citation type="journal article" date="2019" name="Emerg. Microbes Infect.">
        <title>Comprehensive subspecies identification of 175 nontuberculous mycobacteria species based on 7547 genomic profiles.</title>
        <authorList>
            <person name="Matsumoto Y."/>
            <person name="Kinjo T."/>
            <person name="Motooka D."/>
            <person name="Nabeya D."/>
            <person name="Jung N."/>
            <person name="Uechi K."/>
            <person name="Horii T."/>
            <person name="Iida T."/>
            <person name="Fujita J."/>
            <person name="Nakamura S."/>
        </authorList>
    </citation>
    <scope>NUCLEOTIDE SEQUENCE [LARGE SCALE GENOMIC DNA]</scope>
    <source>
        <strain evidence="4 5">JCM 13323</strain>
    </source>
</reference>
<feature type="region of interest" description="Disordered" evidence="2">
    <location>
        <begin position="23"/>
        <end position="58"/>
    </location>
</feature>
<protein>
    <recommendedName>
        <fullName evidence="6">Lipoprotein LpqN</fullName>
    </recommendedName>
</protein>
<sequence length="228" mass="23491">MTRTAVVRFATVAVAAVVVSACGSPTEGDPSSSAPTGPVSSTPPAAAAEPNTAPSRPRTIRDYITANGLQETVIHRGDAGAPSVDLPSMDGWEDAGSLTPEWAYSAVVYRGPRPEEYTPNIVVLMSKLTGAVDPQALIDTAPGELPALAGWTPIGAPGPGGRDDYLSYQLGGTWVKDGVTKVVAQTTVVVPTDEGVYVVQFNADAAQSEFDIAEAGLTTVSEQAIILP</sequence>
<dbReference type="InterPro" id="IPR019674">
    <property type="entry name" value="Lipoprotein_LpqN/LpqT-like"/>
</dbReference>
<accession>A0A7I7M7M8</accession>
<dbReference type="Pfam" id="PF10738">
    <property type="entry name" value="Lpp-LpqN"/>
    <property type="match status" value="1"/>
</dbReference>
<keyword evidence="1 3" id="KW-0732">Signal</keyword>
<dbReference type="PROSITE" id="PS51257">
    <property type="entry name" value="PROKAR_LIPOPROTEIN"/>
    <property type="match status" value="1"/>
</dbReference>
<evidence type="ECO:0000256" key="2">
    <source>
        <dbReference type="SAM" id="MobiDB-lite"/>
    </source>
</evidence>
<dbReference type="Proteomes" id="UP000466514">
    <property type="component" value="Chromosome"/>
</dbReference>
<evidence type="ECO:0000313" key="4">
    <source>
        <dbReference type="EMBL" id="BBX68194.1"/>
    </source>
</evidence>